<protein>
    <recommendedName>
        <fullName evidence="7">Methionyl/Leucyl tRNA synthetase domain-containing protein</fullName>
    </recommendedName>
</protein>
<dbReference type="InterPro" id="IPR014729">
    <property type="entry name" value="Rossmann-like_a/b/a_fold"/>
</dbReference>
<dbReference type="Proteomes" id="UP000826195">
    <property type="component" value="Unassembled WGS sequence"/>
</dbReference>
<accession>A0AAV7HZT8</accession>
<keyword evidence="2" id="KW-0547">Nucleotide-binding</keyword>
<keyword evidence="4" id="KW-0648">Protein biosynthesis</keyword>
<dbReference type="GO" id="GO:0005829">
    <property type="term" value="C:cytosol"/>
    <property type="evidence" value="ECO:0007669"/>
    <property type="project" value="TreeGrafter"/>
</dbReference>
<feature type="region of interest" description="Disordered" evidence="6">
    <location>
        <begin position="102"/>
        <end position="126"/>
    </location>
</feature>
<keyword evidence="5" id="KW-0030">Aminoacyl-tRNA synthetase</keyword>
<evidence type="ECO:0000256" key="6">
    <source>
        <dbReference type="SAM" id="MobiDB-lite"/>
    </source>
</evidence>
<dbReference type="AlphaFoldDB" id="A0AAV7HZT8"/>
<feature type="region of interest" description="Disordered" evidence="6">
    <location>
        <begin position="1"/>
        <end position="24"/>
    </location>
</feature>
<dbReference type="GO" id="GO:0017101">
    <property type="term" value="C:aminoacyl-tRNA synthetase multienzyme complex"/>
    <property type="evidence" value="ECO:0007669"/>
    <property type="project" value="TreeGrafter"/>
</dbReference>
<dbReference type="EMBL" id="JAHXZJ010002609">
    <property type="protein sequence ID" value="KAH0540298.1"/>
    <property type="molecule type" value="Genomic_DNA"/>
</dbReference>
<dbReference type="GO" id="GO:0004825">
    <property type="term" value="F:methionine-tRNA ligase activity"/>
    <property type="evidence" value="ECO:0007669"/>
    <property type="project" value="InterPro"/>
</dbReference>
<gene>
    <name evidence="8" type="ORF">KQX54_015792</name>
</gene>
<reference evidence="8 9" key="1">
    <citation type="journal article" date="2021" name="J. Hered.">
        <title>A chromosome-level genome assembly of the parasitoid wasp, Cotesia glomerata (Hymenoptera: Braconidae).</title>
        <authorList>
            <person name="Pinto B.J."/>
            <person name="Weis J.J."/>
            <person name="Gamble T."/>
            <person name="Ode P.J."/>
            <person name="Paul R."/>
            <person name="Zaspel J.M."/>
        </authorList>
    </citation>
    <scope>NUCLEOTIDE SEQUENCE [LARGE SCALE GENOMIC DNA]</scope>
    <source>
        <strain evidence="8">CgM1</strain>
    </source>
</reference>
<evidence type="ECO:0000256" key="5">
    <source>
        <dbReference type="ARBA" id="ARBA00023146"/>
    </source>
</evidence>
<evidence type="ECO:0000313" key="8">
    <source>
        <dbReference type="EMBL" id="KAH0540298.1"/>
    </source>
</evidence>
<dbReference type="InterPro" id="IPR023458">
    <property type="entry name" value="Met-tRNA_ligase_1"/>
</dbReference>
<evidence type="ECO:0000256" key="2">
    <source>
        <dbReference type="ARBA" id="ARBA00022741"/>
    </source>
</evidence>
<evidence type="ECO:0000256" key="1">
    <source>
        <dbReference type="ARBA" id="ARBA00022598"/>
    </source>
</evidence>
<feature type="compositionally biased region" description="Basic and acidic residues" evidence="6">
    <location>
        <begin position="116"/>
        <end position="126"/>
    </location>
</feature>
<name>A0AAV7HZT8_COTGL</name>
<keyword evidence="9" id="KW-1185">Reference proteome</keyword>
<feature type="domain" description="Methionyl/Leucyl tRNA synthetase" evidence="7">
    <location>
        <begin position="59"/>
        <end position="113"/>
    </location>
</feature>
<comment type="caution">
    <text evidence="8">The sequence shown here is derived from an EMBL/GenBank/DDBJ whole genome shotgun (WGS) entry which is preliminary data.</text>
</comment>
<evidence type="ECO:0000256" key="3">
    <source>
        <dbReference type="ARBA" id="ARBA00022840"/>
    </source>
</evidence>
<evidence type="ECO:0000313" key="9">
    <source>
        <dbReference type="Proteomes" id="UP000826195"/>
    </source>
</evidence>
<evidence type="ECO:0000256" key="4">
    <source>
        <dbReference type="ARBA" id="ARBA00022917"/>
    </source>
</evidence>
<keyword evidence="1" id="KW-0436">Ligase</keyword>
<organism evidence="8 9">
    <name type="scientific">Cotesia glomerata</name>
    <name type="common">Lepidopteran parasitic wasp</name>
    <name type="synonym">Apanteles glomeratus</name>
    <dbReference type="NCBI Taxonomy" id="32391"/>
    <lineage>
        <taxon>Eukaryota</taxon>
        <taxon>Metazoa</taxon>
        <taxon>Ecdysozoa</taxon>
        <taxon>Arthropoda</taxon>
        <taxon>Hexapoda</taxon>
        <taxon>Insecta</taxon>
        <taxon>Pterygota</taxon>
        <taxon>Neoptera</taxon>
        <taxon>Endopterygota</taxon>
        <taxon>Hymenoptera</taxon>
        <taxon>Apocrita</taxon>
        <taxon>Ichneumonoidea</taxon>
        <taxon>Braconidae</taxon>
        <taxon>Microgastrinae</taxon>
        <taxon>Cotesia</taxon>
    </lineage>
</organism>
<dbReference type="GO" id="GO:0005524">
    <property type="term" value="F:ATP binding"/>
    <property type="evidence" value="ECO:0007669"/>
    <property type="project" value="UniProtKB-KW"/>
</dbReference>
<feature type="compositionally biased region" description="Basic and acidic residues" evidence="6">
    <location>
        <begin position="14"/>
        <end position="24"/>
    </location>
</feature>
<proteinExistence type="predicted"/>
<dbReference type="Pfam" id="PF09334">
    <property type="entry name" value="tRNA-synt_1g"/>
    <property type="match status" value="1"/>
</dbReference>
<dbReference type="PANTHER" id="PTHR45765">
    <property type="entry name" value="METHIONINE--TRNA LIGASE"/>
    <property type="match status" value="1"/>
</dbReference>
<sequence length="126" mass="14173">MENSKPSSVLQENNLKEKEEESVTKDELQAVKSSWLSKTQLTSKKLEYPVLPKKGERNILITSALPYVDKVLHQGNIIGCVLSADIFARFCRSKNYNTLYMSGSDKYGTATSQGLRGEDDLSRNLR</sequence>
<keyword evidence="3" id="KW-0067">ATP-binding</keyword>
<dbReference type="SUPFAM" id="SSF52374">
    <property type="entry name" value="Nucleotidylyl transferase"/>
    <property type="match status" value="1"/>
</dbReference>
<dbReference type="Gene3D" id="3.40.50.620">
    <property type="entry name" value="HUPs"/>
    <property type="match status" value="1"/>
</dbReference>
<evidence type="ECO:0000259" key="7">
    <source>
        <dbReference type="Pfam" id="PF09334"/>
    </source>
</evidence>
<dbReference type="PANTHER" id="PTHR45765:SF1">
    <property type="entry name" value="METHIONINE--TRNA LIGASE, CYTOPLASMIC"/>
    <property type="match status" value="1"/>
</dbReference>
<dbReference type="GO" id="GO:0006431">
    <property type="term" value="P:methionyl-tRNA aminoacylation"/>
    <property type="evidence" value="ECO:0007669"/>
    <property type="project" value="TreeGrafter"/>
</dbReference>
<dbReference type="InterPro" id="IPR015413">
    <property type="entry name" value="Methionyl/Leucyl_tRNA_Synth"/>
</dbReference>